<evidence type="ECO:0000313" key="4">
    <source>
        <dbReference type="EMBL" id="MEE7458225.1"/>
    </source>
</evidence>
<accession>A0ABU7TC89</accession>
<dbReference type="Proteomes" id="UP001349262">
    <property type="component" value="Unassembled WGS sequence"/>
</dbReference>
<evidence type="ECO:0000256" key="3">
    <source>
        <dbReference type="SAM" id="MobiDB-lite"/>
    </source>
</evidence>
<dbReference type="InterPro" id="IPR003746">
    <property type="entry name" value="DUF167"/>
</dbReference>
<dbReference type="Pfam" id="PF02594">
    <property type="entry name" value="DUF167"/>
    <property type="match status" value="1"/>
</dbReference>
<dbReference type="PANTHER" id="PTHR13420:SF7">
    <property type="entry name" value="UPF0235 PROTEIN C15ORF40"/>
    <property type="match status" value="1"/>
</dbReference>
<sequence>MPGILPPSAGAGSISPVFSGDSQPSGPGSIGIRSVPTLSSLPRSDAEPRPCTSEPDGLTLAVRLTPRASRTGLDGIRTEADGRPLLGLRVAAPPVEGAANAALIAFVAGSLGLRKAEVTVVSGAASRIKRLHLAGDARDLALRMEAWLEGALKQP</sequence>
<dbReference type="HAMAP" id="MF_00634">
    <property type="entry name" value="UPF0235"/>
    <property type="match status" value="1"/>
</dbReference>
<feature type="region of interest" description="Disordered" evidence="3">
    <location>
        <begin position="1"/>
        <end position="64"/>
    </location>
</feature>
<comment type="caution">
    <text evidence="4">The sequence shown here is derived from an EMBL/GenBank/DDBJ whole genome shotgun (WGS) entry which is preliminary data.</text>
</comment>
<reference evidence="4 5" key="1">
    <citation type="journal article" date="2012" name="Genet. Mol. Biol.">
        <title>Analysis of 16S rRNA and mxaF genes revealing insights into Methylobacterium niche-specific plant association.</title>
        <authorList>
            <person name="Dourado M.N."/>
            <person name="Andreote F.D."/>
            <person name="Dini-Andreote F."/>
            <person name="Conti R."/>
            <person name="Araujo J.M."/>
            <person name="Araujo W.L."/>
        </authorList>
    </citation>
    <scope>NUCLEOTIDE SEQUENCE [LARGE SCALE GENOMIC DNA]</scope>
    <source>
        <strain evidence="4 5">SR1.6/4</strain>
    </source>
</reference>
<gene>
    <name evidence="4" type="ORF">MRSR164_16045</name>
</gene>
<evidence type="ECO:0000313" key="5">
    <source>
        <dbReference type="Proteomes" id="UP001349262"/>
    </source>
</evidence>
<proteinExistence type="inferred from homology"/>
<dbReference type="EMBL" id="MLBY01000005">
    <property type="protein sequence ID" value="MEE7458225.1"/>
    <property type="molecule type" value="Genomic_DNA"/>
</dbReference>
<name>A0ABU7TC89_9HYPH</name>
<dbReference type="Gene3D" id="3.30.1200.10">
    <property type="entry name" value="YggU-like"/>
    <property type="match status" value="1"/>
</dbReference>
<dbReference type="PANTHER" id="PTHR13420">
    <property type="entry name" value="UPF0235 PROTEIN C15ORF40"/>
    <property type="match status" value="1"/>
</dbReference>
<dbReference type="SMART" id="SM01152">
    <property type="entry name" value="DUF167"/>
    <property type="match status" value="1"/>
</dbReference>
<keyword evidence="5" id="KW-1185">Reference proteome</keyword>
<evidence type="ECO:0000256" key="1">
    <source>
        <dbReference type="ARBA" id="ARBA00010364"/>
    </source>
</evidence>
<dbReference type="InterPro" id="IPR036591">
    <property type="entry name" value="YggU-like_sf"/>
</dbReference>
<comment type="similarity">
    <text evidence="1 2">Belongs to the UPF0235 family.</text>
</comment>
<dbReference type="SUPFAM" id="SSF69786">
    <property type="entry name" value="YggU-like"/>
    <property type="match status" value="1"/>
</dbReference>
<organism evidence="4 5">
    <name type="scientific">Methylobacterium radiotolerans</name>
    <dbReference type="NCBI Taxonomy" id="31998"/>
    <lineage>
        <taxon>Bacteria</taxon>
        <taxon>Pseudomonadati</taxon>
        <taxon>Pseudomonadota</taxon>
        <taxon>Alphaproteobacteria</taxon>
        <taxon>Hyphomicrobiales</taxon>
        <taxon>Methylobacteriaceae</taxon>
        <taxon>Methylobacterium</taxon>
    </lineage>
</organism>
<dbReference type="NCBIfam" id="TIGR00251">
    <property type="entry name" value="DUF167 family protein"/>
    <property type="match status" value="1"/>
</dbReference>
<protein>
    <recommendedName>
        <fullName evidence="2">UPF0235 protein MRSR164_16045</fullName>
    </recommendedName>
</protein>
<evidence type="ECO:0000256" key="2">
    <source>
        <dbReference type="HAMAP-Rule" id="MF_00634"/>
    </source>
</evidence>